<dbReference type="GO" id="GO:0007156">
    <property type="term" value="P:homophilic cell adhesion via plasma membrane adhesion molecules"/>
    <property type="evidence" value="ECO:0007669"/>
    <property type="project" value="TreeGrafter"/>
</dbReference>
<dbReference type="PANTHER" id="PTHR23277:SF108">
    <property type="entry name" value="FASCICLIN-3"/>
    <property type="match status" value="1"/>
</dbReference>
<dbReference type="GO" id="GO:0007157">
    <property type="term" value="P:heterophilic cell-cell adhesion via plasma membrane cell adhesion molecules"/>
    <property type="evidence" value="ECO:0007669"/>
    <property type="project" value="TreeGrafter"/>
</dbReference>
<keyword evidence="7" id="KW-0812">Transmembrane</keyword>
<keyword evidence="10" id="KW-1185">Reference proteome</keyword>
<dbReference type="OrthoDB" id="8880196at2759"/>
<feature type="domain" description="Ig-like" evidence="8">
    <location>
        <begin position="1"/>
        <end position="111"/>
    </location>
</feature>
<name>A0A4Z2H151_9TELE</name>
<evidence type="ECO:0000256" key="6">
    <source>
        <dbReference type="ARBA" id="ARBA00023180"/>
    </source>
</evidence>
<dbReference type="Proteomes" id="UP000314294">
    <property type="component" value="Unassembled WGS sequence"/>
</dbReference>
<keyword evidence="4 7" id="KW-0472">Membrane</keyword>
<evidence type="ECO:0000259" key="8">
    <source>
        <dbReference type="PROSITE" id="PS50835"/>
    </source>
</evidence>
<keyword evidence="5" id="KW-1015">Disulfide bond</keyword>
<dbReference type="SUPFAM" id="SSF48726">
    <property type="entry name" value="Immunoglobulin"/>
    <property type="match status" value="1"/>
</dbReference>
<protein>
    <recommendedName>
        <fullName evidence="8">Ig-like domain-containing protein</fullName>
    </recommendedName>
</protein>
<evidence type="ECO:0000256" key="5">
    <source>
        <dbReference type="ARBA" id="ARBA00023157"/>
    </source>
</evidence>
<gene>
    <name evidence="9" type="ORF">EYF80_030499</name>
</gene>
<accession>A0A4Z2H151</accession>
<evidence type="ECO:0000313" key="10">
    <source>
        <dbReference type="Proteomes" id="UP000314294"/>
    </source>
</evidence>
<comment type="caution">
    <text evidence="9">The sequence shown here is derived from an EMBL/GenBank/DDBJ whole genome shotgun (WGS) entry which is preliminary data.</text>
</comment>
<dbReference type="SMART" id="SM00409">
    <property type="entry name" value="IG"/>
    <property type="match status" value="1"/>
</dbReference>
<dbReference type="AlphaFoldDB" id="A0A4Z2H151"/>
<evidence type="ECO:0000256" key="1">
    <source>
        <dbReference type="ARBA" id="ARBA00004370"/>
    </source>
</evidence>
<evidence type="ECO:0000256" key="4">
    <source>
        <dbReference type="ARBA" id="ARBA00023136"/>
    </source>
</evidence>
<dbReference type="PROSITE" id="PS50835">
    <property type="entry name" value="IG_LIKE"/>
    <property type="match status" value="1"/>
</dbReference>
<evidence type="ECO:0000313" key="9">
    <source>
        <dbReference type="EMBL" id="TNN59311.1"/>
    </source>
</evidence>
<keyword evidence="7" id="KW-1133">Transmembrane helix</keyword>
<dbReference type="InterPro" id="IPR051427">
    <property type="entry name" value="Nectin/Nectin-like"/>
</dbReference>
<dbReference type="InterPro" id="IPR003599">
    <property type="entry name" value="Ig_sub"/>
</dbReference>
<dbReference type="Gene3D" id="2.60.40.10">
    <property type="entry name" value="Immunoglobulins"/>
    <property type="match status" value="1"/>
</dbReference>
<evidence type="ECO:0000256" key="3">
    <source>
        <dbReference type="ARBA" id="ARBA00022737"/>
    </source>
</evidence>
<dbReference type="Pfam" id="PF13927">
    <property type="entry name" value="Ig_3"/>
    <property type="match status" value="1"/>
</dbReference>
<keyword evidence="2" id="KW-0732">Signal</keyword>
<dbReference type="GO" id="GO:0016020">
    <property type="term" value="C:membrane"/>
    <property type="evidence" value="ECO:0007669"/>
    <property type="project" value="UniProtKB-SubCell"/>
</dbReference>
<comment type="subcellular location">
    <subcellularLocation>
        <location evidence="1">Membrane</location>
    </subcellularLocation>
</comment>
<dbReference type="InterPro" id="IPR036179">
    <property type="entry name" value="Ig-like_dom_sf"/>
</dbReference>
<dbReference type="CDD" id="cd00096">
    <property type="entry name" value="Ig"/>
    <property type="match status" value="1"/>
</dbReference>
<dbReference type="GO" id="GO:0005912">
    <property type="term" value="C:adherens junction"/>
    <property type="evidence" value="ECO:0007669"/>
    <property type="project" value="TreeGrafter"/>
</dbReference>
<dbReference type="InterPro" id="IPR013783">
    <property type="entry name" value="Ig-like_fold"/>
</dbReference>
<dbReference type="EMBL" id="SRLO01000359">
    <property type="protein sequence ID" value="TNN59311.1"/>
    <property type="molecule type" value="Genomic_DNA"/>
</dbReference>
<keyword evidence="6" id="KW-0325">Glycoprotein</keyword>
<proteinExistence type="predicted"/>
<evidence type="ECO:0000256" key="7">
    <source>
        <dbReference type="SAM" id="Phobius"/>
    </source>
</evidence>
<evidence type="ECO:0000256" key="2">
    <source>
        <dbReference type="ARBA" id="ARBA00022729"/>
    </source>
</evidence>
<sequence>MTLVLVCIDMTEGNTVSELVGSKVTLHCENESNDTLIQLTWKMNEVTLFSFMPDVPLHVWEEARRLNIHVAGSRPDTLVIERAQKSHTGNYTCEINTNLGFKEHKWELRITERKKRTMTFAVVVATVVPCACYLVFMLASVVLHIVRKQRADKRKKKKKKMCMKTVWKLMLVNNGATISRRHYKHTDQEQHTAKREGSTGKVCGFTLVEAIQPIEDRMDPREDSDVT</sequence>
<dbReference type="InterPro" id="IPR007110">
    <property type="entry name" value="Ig-like_dom"/>
</dbReference>
<reference evidence="9 10" key="1">
    <citation type="submission" date="2019-03" db="EMBL/GenBank/DDBJ databases">
        <title>First draft genome of Liparis tanakae, snailfish: a comprehensive survey of snailfish specific genes.</title>
        <authorList>
            <person name="Kim W."/>
            <person name="Song I."/>
            <person name="Jeong J.-H."/>
            <person name="Kim D."/>
            <person name="Kim S."/>
            <person name="Ryu S."/>
            <person name="Song J.Y."/>
            <person name="Lee S.K."/>
        </authorList>
    </citation>
    <scope>NUCLEOTIDE SEQUENCE [LARGE SCALE GENOMIC DNA]</scope>
    <source>
        <tissue evidence="9">Muscle</tissue>
    </source>
</reference>
<organism evidence="9 10">
    <name type="scientific">Liparis tanakae</name>
    <name type="common">Tanaka's snailfish</name>
    <dbReference type="NCBI Taxonomy" id="230148"/>
    <lineage>
        <taxon>Eukaryota</taxon>
        <taxon>Metazoa</taxon>
        <taxon>Chordata</taxon>
        <taxon>Craniata</taxon>
        <taxon>Vertebrata</taxon>
        <taxon>Euteleostomi</taxon>
        <taxon>Actinopterygii</taxon>
        <taxon>Neopterygii</taxon>
        <taxon>Teleostei</taxon>
        <taxon>Neoteleostei</taxon>
        <taxon>Acanthomorphata</taxon>
        <taxon>Eupercaria</taxon>
        <taxon>Perciformes</taxon>
        <taxon>Cottioidei</taxon>
        <taxon>Cottales</taxon>
        <taxon>Liparidae</taxon>
        <taxon>Liparis</taxon>
    </lineage>
</organism>
<feature type="transmembrane region" description="Helical" evidence="7">
    <location>
        <begin position="118"/>
        <end position="146"/>
    </location>
</feature>
<keyword evidence="3" id="KW-0677">Repeat</keyword>
<dbReference type="PANTHER" id="PTHR23277">
    <property type="entry name" value="NECTIN-RELATED"/>
    <property type="match status" value="1"/>
</dbReference>